<evidence type="ECO:0000313" key="2">
    <source>
        <dbReference type="EMBL" id="GIJ09315.1"/>
    </source>
</evidence>
<sequence>MIDRAGLAEFLRRRRESLQPEDVGLPRGHRRRTSGLRREEVASLCHISTDYYSRLERERGPQPSPQMIASLAQGLHLSLDERDHLFRLAGHNPPARGASSEHVSPGLLRVLDRLTDTPAEIVTELGETLRQTPLGVALTGDLTRYTGPARSIGYRWFTDPDQRARYHPDDHALHSRVFASGLRRVVTLRGPDSSAAQLQRLLAAESDEFRAAWQEHEVGVGYQNVKRFIHPELGLLELTCQTLLDPEQSHSLLVYTAVPGSESHQKLQLLSVIGAEHLTSWPPSSG</sequence>
<dbReference type="RefSeq" id="WP_204006254.1">
    <property type="nucleotide sequence ID" value="NZ_BOOZ01000012.1"/>
</dbReference>
<dbReference type="Proteomes" id="UP000647017">
    <property type="component" value="Unassembled WGS sequence"/>
</dbReference>
<evidence type="ECO:0000313" key="3">
    <source>
        <dbReference type="Proteomes" id="UP000647017"/>
    </source>
</evidence>
<keyword evidence="3" id="KW-1185">Reference proteome</keyword>
<protein>
    <submittedName>
        <fullName evidence="2">Transcriptional regulator</fullName>
    </submittedName>
</protein>
<dbReference type="Pfam" id="PF17765">
    <property type="entry name" value="MLTR_LBD"/>
    <property type="match status" value="1"/>
</dbReference>
<proteinExistence type="predicted"/>
<dbReference type="InterPro" id="IPR041413">
    <property type="entry name" value="MLTR_LBD"/>
</dbReference>
<dbReference type="PANTHER" id="PTHR35010">
    <property type="entry name" value="BLL4672 PROTEIN-RELATED"/>
    <property type="match status" value="1"/>
</dbReference>
<reference evidence="2 3" key="1">
    <citation type="submission" date="2021-01" db="EMBL/GenBank/DDBJ databases">
        <title>Whole genome shotgun sequence of Verrucosispora andamanensis NBRC 109075.</title>
        <authorList>
            <person name="Komaki H."/>
            <person name="Tamura T."/>
        </authorList>
    </citation>
    <scope>NUCLEOTIDE SEQUENCE [LARGE SCALE GENOMIC DNA]</scope>
    <source>
        <strain evidence="2 3">NBRC 109075</strain>
    </source>
</reference>
<dbReference type="Gene3D" id="1.10.260.40">
    <property type="entry name" value="lambda repressor-like DNA-binding domains"/>
    <property type="match status" value="1"/>
</dbReference>
<dbReference type="Pfam" id="PF13560">
    <property type="entry name" value="HTH_31"/>
    <property type="match status" value="1"/>
</dbReference>
<dbReference type="CDD" id="cd00093">
    <property type="entry name" value="HTH_XRE"/>
    <property type="match status" value="1"/>
</dbReference>
<dbReference type="EMBL" id="BOOZ01000012">
    <property type="protein sequence ID" value="GIJ09315.1"/>
    <property type="molecule type" value="Genomic_DNA"/>
</dbReference>
<comment type="caution">
    <text evidence="2">The sequence shown here is derived from an EMBL/GenBank/DDBJ whole genome shotgun (WGS) entry which is preliminary data.</text>
</comment>
<organism evidence="2 3">
    <name type="scientific">Micromonospora andamanensis</name>
    <dbReference type="NCBI Taxonomy" id="1287068"/>
    <lineage>
        <taxon>Bacteria</taxon>
        <taxon>Bacillati</taxon>
        <taxon>Actinomycetota</taxon>
        <taxon>Actinomycetes</taxon>
        <taxon>Micromonosporales</taxon>
        <taxon>Micromonosporaceae</taxon>
        <taxon>Micromonospora</taxon>
    </lineage>
</organism>
<gene>
    <name evidence="2" type="ORF">Van01_25290</name>
</gene>
<dbReference type="PROSITE" id="PS50943">
    <property type="entry name" value="HTH_CROC1"/>
    <property type="match status" value="1"/>
</dbReference>
<accession>A0ABQ4HUK2</accession>
<dbReference type="InterPro" id="IPR001387">
    <property type="entry name" value="Cro/C1-type_HTH"/>
</dbReference>
<evidence type="ECO:0000259" key="1">
    <source>
        <dbReference type="PROSITE" id="PS50943"/>
    </source>
</evidence>
<name>A0ABQ4HUK2_9ACTN</name>
<dbReference type="Gene3D" id="3.30.450.180">
    <property type="match status" value="1"/>
</dbReference>
<feature type="domain" description="HTH cro/C1-type" evidence="1">
    <location>
        <begin position="35"/>
        <end position="82"/>
    </location>
</feature>
<dbReference type="SUPFAM" id="SSF47413">
    <property type="entry name" value="lambda repressor-like DNA-binding domains"/>
    <property type="match status" value="1"/>
</dbReference>
<dbReference type="PANTHER" id="PTHR35010:SF2">
    <property type="entry name" value="BLL4672 PROTEIN"/>
    <property type="match status" value="1"/>
</dbReference>
<dbReference type="SMART" id="SM00530">
    <property type="entry name" value="HTH_XRE"/>
    <property type="match status" value="1"/>
</dbReference>
<dbReference type="InterPro" id="IPR010982">
    <property type="entry name" value="Lambda_DNA-bd_dom_sf"/>
</dbReference>